<dbReference type="InterPro" id="IPR046519">
    <property type="entry name" value="X-Tfes_XVIPCD"/>
</dbReference>
<dbReference type="EMBL" id="PHKW01000007">
    <property type="protein sequence ID" value="PKV15678.1"/>
    <property type="molecule type" value="Genomic_DNA"/>
</dbReference>
<sequence length="483" mass="53191">MTRVDPRIEPLLAQMAKDPALPAGAEDSIRQTIAESPYLSNLLGDAIEKGRIGAIAVSHGQNNGGHFQDGKDGKAGTLNISEAAFKDFTGSERIDYLTEVMGHETMHGVLAQHRADALAEFGKSMSNRMQEAYDNREHQVDLTGPTRVYLDSTRADEALSEISGMRALHDRIKHLNPQMPDSMAERELLDRSSNRCVVRQPDGTPQFAAGLTYDALTKHPFTRNDALTKSVEQCFYDSSGTLGPHGDSDYRNYYGVNPISHIAQNYAHLAHDRQPPEVRIDLKSLGLDPRQLERNGLDLGRDKTFNVLDLGKDGYGMVQLKDTGARGISAPNLAAPNEPSRALTPAEAGHPDHDMHQQIRSKIEQLDAANGRTFDATSERMTASLLTLAKENGLTRVDHVLLSERTKDSPTAQTLFVVQGDPKDPAMLRAHMPTADAAARPVQESYTQLESVNQRLAQERTQELAVEQQRSQEQQQRGPVPSL</sequence>
<keyword evidence="6" id="KW-1185">Reference proteome</keyword>
<evidence type="ECO:0000313" key="4">
    <source>
        <dbReference type="EMBL" id="PKV15678.1"/>
    </source>
</evidence>
<evidence type="ECO:0000313" key="5">
    <source>
        <dbReference type="Proteomes" id="UP000233720"/>
    </source>
</evidence>
<protein>
    <recommendedName>
        <fullName evidence="2">X-Tfes XVIPCD domain-containing protein</fullName>
    </recommendedName>
</protein>
<dbReference type="Proteomes" id="UP000233748">
    <property type="component" value="Unassembled WGS sequence"/>
</dbReference>
<feature type="region of interest" description="Disordered" evidence="1">
    <location>
        <begin position="460"/>
        <end position="483"/>
    </location>
</feature>
<dbReference type="RefSeq" id="WP_101364340.1">
    <property type="nucleotide sequence ID" value="NZ_PHKV01000006.1"/>
</dbReference>
<dbReference type="Pfam" id="PF20410">
    <property type="entry name" value="X-Tfes_XVIPCD"/>
    <property type="match status" value="1"/>
</dbReference>
<comment type="caution">
    <text evidence="3">The sequence shown here is derived from an EMBL/GenBank/DDBJ whole genome shotgun (WGS) entry which is preliminary data.</text>
</comment>
<dbReference type="Proteomes" id="UP000233720">
    <property type="component" value="Unassembled WGS sequence"/>
</dbReference>
<reference evidence="5 6" key="1">
    <citation type="submission" date="2017-11" db="EMBL/GenBank/DDBJ databases">
        <title>Xanthomonas prunicola sp. nov., a novel pathogen that affects nectarine (Prunus persica var. nectarine) trees.</title>
        <authorList>
            <person name="Lopez M."/>
            <person name="Lopez-Soriano P."/>
            <person name="Garita-Cambronero J."/>
            <person name="Beltran C."/>
            <person name="Taghouti G."/>
            <person name="Portier P."/>
            <person name="Cubero J."/>
            <person name="Fischer-Le Saux M."/>
            <person name="Marco-Noales E."/>
        </authorList>
    </citation>
    <scope>NUCLEOTIDE SEQUENCE [LARGE SCALE GENOMIC DNA]</scope>
    <source>
        <strain evidence="3 5">CFBP8353</strain>
        <strain evidence="4 6">CFBP8354</strain>
    </source>
</reference>
<dbReference type="OrthoDB" id="6001668at2"/>
<dbReference type="EMBL" id="PHKV01000006">
    <property type="protein sequence ID" value="PKV11609.1"/>
    <property type="molecule type" value="Genomic_DNA"/>
</dbReference>
<feature type="compositionally biased region" description="Low complexity" evidence="1">
    <location>
        <begin position="467"/>
        <end position="477"/>
    </location>
</feature>
<evidence type="ECO:0000256" key="1">
    <source>
        <dbReference type="SAM" id="MobiDB-lite"/>
    </source>
</evidence>
<organism evidence="3 5">
    <name type="scientific">Xanthomonas prunicola</name>
    <dbReference type="NCBI Taxonomy" id="2053930"/>
    <lineage>
        <taxon>Bacteria</taxon>
        <taxon>Pseudomonadati</taxon>
        <taxon>Pseudomonadota</taxon>
        <taxon>Gammaproteobacteria</taxon>
        <taxon>Lysobacterales</taxon>
        <taxon>Lysobacteraceae</taxon>
        <taxon>Xanthomonas</taxon>
    </lineage>
</organism>
<gene>
    <name evidence="3" type="ORF">XpruCFBP8353_17560</name>
    <name evidence="4" type="ORF">XpruCFBP8354_18680</name>
</gene>
<dbReference type="AlphaFoldDB" id="A0A2N3RGK6"/>
<evidence type="ECO:0000259" key="2">
    <source>
        <dbReference type="Pfam" id="PF20410"/>
    </source>
</evidence>
<feature type="domain" description="X-Tfes XVIPCD" evidence="2">
    <location>
        <begin position="347"/>
        <end position="450"/>
    </location>
</feature>
<evidence type="ECO:0000313" key="6">
    <source>
        <dbReference type="Proteomes" id="UP000233748"/>
    </source>
</evidence>
<name>A0A2N3RGK6_9XANT</name>
<evidence type="ECO:0000313" key="3">
    <source>
        <dbReference type="EMBL" id="PKV11609.1"/>
    </source>
</evidence>
<accession>A0A2N3RGK6</accession>
<proteinExistence type="predicted"/>